<evidence type="ECO:0000256" key="1">
    <source>
        <dbReference type="ARBA" id="ARBA00012513"/>
    </source>
</evidence>
<evidence type="ECO:0000256" key="2">
    <source>
        <dbReference type="ARBA" id="ARBA00022527"/>
    </source>
</evidence>
<sequence>MKSDLEGGVEEVKITENATAQETITKDTQETQILQQVEIDIVSSKSDVIHDLPAEEIKIQGIQSQIEALKKLPKTLTSPKVPEKLDVSTLKMDILNVLKEARNTIAGLKYENAIVPQTKSEADVIQSERTSPTTAKLIPKCPEKMSKHDVSLTESNPGDDFDMFSLEEQQENVFSIVPPVQISAAPTCEESNCDDGEGYYRASVGEILNARYRVLGTVGKGVFSTVLRCLDLHATPAEDSDTNSSVVAIKLIRNNDTMRNASQTEIKVLKTLGSRDPKDRKHCVRLLDHFEHRNHISLVFEPMQMNLREAMKKFGGKSGIAIQAVRIFARHLLIALSHLEACDVVHADVKPDNILLDDKQTTVKVCDFGSAFFRTDGTHHDPTPYLVSRFYRAPEIILGFPYDKAVDMWSIGCCLFEMFTGQVLFPGSTNNEMLKLFMQLKGKLPSKFIKRHRTVYLEQFQMEPHFTDEMKFISRETDRVTGKPIVRHLEGMKTRTDLGNILMAAKSSTDKKNHVQELQNLLDKMLMLDPSKRICVRKALAHSFVKK</sequence>
<evidence type="ECO:0000259" key="9">
    <source>
        <dbReference type="PROSITE" id="PS50011"/>
    </source>
</evidence>
<dbReference type="STRING" id="65357.A0A024GAY5"/>
<dbReference type="Gene3D" id="1.10.510.10">
    <property type="entry name" value="Transferase(Phosphotransferase) domain 1"/>
    <property type="match status" value="1"/>
</dbReference>
<dbReference type="InterPro" id="IPR000719">
    <property type="entry name" value="Prot_kinase_dom"/>
</dbReference>
<dbReference type="FunFam" id="1.10.510.10:FF:000078">
    <property type="entry name" value="Serine/threonine-protein kinase PRP4 homolog"/>
    <property type="match status" value="1"/>
</dbReference>
<dbReference type="PANTHER" id="PTHR24058:SF103">
    <property type="entry name" value="SERINE_THREONINE-PROTEIN KINASE PRP4 HOMOLOG"/>
    <property type="match status" value="1"/>
</dbReference>
<feature type="domain" description="Protein kinase" evidence="9">
    <location>
        <begin position="212"/>
        <end position="545"/>
    </location>
</feature>
<dbReference type="InParanoid" id="A0A024GAY5"/>
<evidence type="ECO:0000256" key="3">
    <source>
        <dbReference type="ARBA" id="ARBA00022679"/>
    </source>
</evidence>
<comment type="similarity">
    <text evidence="7">Belongs to the protein kinase superfamily. CMGC Ser/Thr protein kinase family.</text>
</comment>
<reference evidence="10 11" key="1">
    <citation type="submission" date="2012-05" db="EMBL/GenBank/DDBJ databases">
        <title>Recombination and specialization in a pathogen metapopulation.</title>
        <authorList>
            <person name="Gardiner A."/>
            <person name="Kemen E."/>
            <person name="Schultz-Larsen T."/>
            <person name="MacLean D."/>
            <person name="Van Oosterhout C."/>
            <person name="Jones J.D.G."/>
        </authorList>
    </citation>
    <scope>NUCLEOTIDE SEQUENCE [LARGE SCALE GENOMIC DNA]</scope>
    <source>
        <strain evidence="10 11">Ac Nc2</strain>
    </source>
</reference>
<dbReference type="Pfam" id="PF00069">
    <property type="entry name" value="Pkinase"/>
    <property type="match status" value="1"/>
</dbReference>
<comment type="caution">
    <text evidence="10">The sequence shown here is derived from an EMBL/GenBank/DDBJ whole genome shotgun (WGS) entry which is preliminary data.</text>
</comment>
<evidence type="ECO:0000256" key="8">
    <source>
        <dbReference type="PROSITE-ProRule" id="PRU10141"/>
    </source>
</evidence>
<dbReference type="PROSITE" id="PS00107">
    <property type="entry name" value="PROTEIN_KINASE_ATP"/>
    <property type="match status" value="1"/>
</dbReference>
<dbReference type="InterPro" id="IPR050494">
    <property type="entry name" value="Ser_Thr_dual-spec_kinase"/>
</dbReference>
<proteinExistence type="inferred from homology"/>
<name>A0A024GAY5_9STRA</name>
<dbReference type="Proteomes" id="UP000053237">
    <property type="component" value="Unassembled WGS sequence"/>
</dbReference>
<dbReference type="GO" id="GO:0004674">
    <property type="term" value="F:protein serine/threonine kinase activity"/>
    <property type="evidence" value="ECO:0007669"/>
    <property type="project" value="UniProtKB-KW"/>
</dbReference>
<evidence type="ECO:0000256" key="6">
    <source>
        <dbReference type="ARBA" id="ARBA00022840"/>
    </source>
</evidence>
<evidence type="ECO:0000313" key="10">
    <source>
        <dbReference type="EMBL" id="CCI43482.1"/>
    </source>
</evidence>
<dbReference type="AlphaFoldDB" id="A0A024GAY5"/>
<keyword evidence="11" id="KW-1185">Reference proteome</keyword>
<evidence type="ECO:0000256" key="5">
    <source>
        <dbReference type="ARBA" id="ARBA00022777"/>
    </source>
</evidence>
<dbReference type="GO" id="GO:0005524">
    <property type="term" value="F:ATP binding"/>
    <property type="evidence" value="ECO:0007669"/>
    <property type="project" value="UniProtKB-UniRule"/>
</dbReference>
<feature type="binding site" evidence="8">
    <location>
        <position position="250"/>
    </location>
    <ligand>
        <name>ATP</name>
        <dbReference type="ChEBI" id="CHEBI:30616"/>
    </ligand>
</feature>
<dbReference type="Gene3D" id="3.30.200.20">
    <property type="entry name" value="Phosphorylase Kinase, domain 1"/>
    <property type="match status" value="1"/>
</dbReference>
<keyword evidence="6 8" id="KW-0067">ATP-binding</keyword>
<dbReference type="OrthoDB" id="3967at2759"/>
<evidence type="ECO:0000256" key="7">
    <source>
        <dbReference type="ARBA" id="ARBA00023596"/>
    </source>
</evidence>
<dbReference type="SUPFAM" id="SSF56112">
    <property type="entry name" value="Protein kinase-like (PK-like)"/>
    <property type="match status" value="1"/>
</dbReference>
<keyword evidence="5" id="KW-0418">Kinase</keyword>
<dbReference type="InterPro" id="IPR008271">
    <property type="entry name" value="Ser/Thr_kinase_AS"/>
</dbReference>
<dbReference type="EC" id="2.7.11.1" evidence="1"/>
<dbReference type="PANTHER" id="PTHR24058">
    <property type="entry name" value="DUAL SPECIFICITY PROTEIN KINASE"/>
    <property type="match status" value="1"/>
</dbReference>
<accession>A0A024GAY5</accession>
<dbReference type="InterPro" id="IPR011009">
    <property type="entry name" value="Kinase-like_dom_sf"/>
</dbReference>
<dbReference type="SMART" id="SM00220">
    <property type="entry name" value="S_TKc"/>
    <property type="match status" value="1"/>
</dbReference>
<dbReference type="InterPro" id="IPR017441">
    <property type="entry name" value="Protein_kinase_ATP_BS"/>
</dbReference>
<keyword evidence="4 8" id="KW-0547">Nucleotide-binding</keyword>
<evidence type="ECO:0000256" key="4">
    <source>
        <dbReference type="ARBA" id="ARBA00022741"/>
    </source>
</evidence>
<organism evidence="10 11">
    <name type="scientific">Albugo candida</name>
    <dbReference type="NCBI Taxonomy" id="65357"/>
    <lineage>
        <taxon>Eukaryota</taxon>
        <taxon>Sar</taxon>
        <taxon>Stramenopiles</taxon>
        <taxon>Oomycota</taxon>
        <taxon>Peronosporomycetes</taxon>
        <taxon>Albuginales</taxon>
        <taxon>Albuginaceae</taxon>
        <taxon>Albugo</taxon>
    </lineage>
</organism>
<dbReference type="EMBL" id="CAIX01000049">
    <property type="protein sequence ID" value="CCI43482.1"/>
    <property type="molecule type" value="Genomic_DNA"/>
</dbReference>
<dbReference type="PROSITE" id="PS00108">
    <property type="entry name" value="PROTEIN_KINASE_ST"/>
    <property type="match status" value="1"/>
</dbReference>
<keyword evidence="2" id="KW-0723">Serine/threonine-protein kinase</keyword>
<evidence type="ECO:0000313" key="11">
    <source>
        <dbReference type="Proteomes" id="UP000053237"/>
    </source>
</evidence>
<dbReference type="PROSITE" id="PS50011">
    <property type="entry name" value="PROTEIN_KINASE_DOM"/>
    <property type="match status" value="1"/>
</dbReference>
<gene>
    <name evidence="10" type="ORF">BN9_042660</name>
</gene>
<protein>
    <recommendedName>
        <fullName evidence="1">non-specific serine/threonine protein kinase</fullName>
        <ecNumber evidence="1">2.7.11.1</ecNumber>
    </recommendedName>
</protein>
<keyword evidence="3" id="KW-0808">Transferase</keyword>